<organism evidence="1 2">
    <name type="scientific">Avena sativa</name>
    <name type="common">Oat</name>
    <dbReference type="NCBI Taxonomy" id="4498"/>
    <lineage>
        <taxon>Eukaryota</taxon>
        <taxon>Viridiplantae</taxon>
        <taxon>Streptophyta</taxon>
        <taxon>Embryophyta</taxon>
        <taxon>Tracheophyta</taxon>
        <taxon>Spermatophyta</taxon>
        <taxon>Magnoliopsida</taxon>
        <taxon>Liliopsida</taxon>
        <taxon>Poales</taxon>
        <taxon>Poaceae</taxon>
        <taxon>BOP clade</taxon>
        <taxon>Pooideae</taxon>
        <taxon>Poodae</taxon>
        <taxon>Poeae</taxon>
        <taxon>Poeae Chloroplast Group 1 (Aveneae type)</taxon>
        <taxon>Aveninae</taxon>
        <taxon>Avena</taxon>
    </lineage>
</organism>
<evidence type="ECO:0000313" key="1">
    <source>
        <dbReference type="EnsemblPlants" id="AVESA.00010b.r2.1DG0167350.1.CDS"/>
    </source>
</evidence>
<name>A0ACD5U285_AVESA</name>
<reference evidence="1" key="1">
    <citation type="submission" date="2021-05" db="EMBL/GenBank/DDBJ databases">
        <authorList>
            <person name="Scholz U."/>
            <person name="Mascher M."/>
            <person name="Fiebig A."/>
        </authorList>
    </citation>
    <scope>NUCLEOTIDE SEQUENCE [LARGE SCALE GENOMIC DNA]</scope>
</reference>
<proteinExistence type="predicted"/>
<evidence type="ECO:0000313" key="2">
    <source>
        <dbReference type="Proteomes" id="UP001732700"/>
    </source>
</evidence>
<protein>
    <submittedName>
        <fullName evidence="1">Uncharacterized protein</fullName>
    </submittedName>
</protein>
<sequence>MQAGGTKTRFGRCPYCRAMICQNTSAAVYYCRKCRTPIRGKNTEPTDDEADKALSRLEILSAVDTASVFSDEELEASCTQASVIDVDGDQPPPLSCGYNSNSDANSQGVTASSPSPYRGGFGSPRDDMSRSNGCSPRGVSDNHVGSTDRQDEVRSMKNRVTELRVSSRRTRRASSASDPSILRRRDFSVPDHEEAAGNAGGQKLRGSPMSSRELATSVSMSGLEPSAVTASPLTDPAFQRDLLHVLDKLRGMLVSIELQPRAASSSALTRRESRIFRRMESQLARDLPAAYAAEAHAPRRNARNYASGGSGSWSSASSSSGHGARPRKRHCFPLHGAAPFVVCGECSKLLQAPNSMAPSRRGVTKLRCGGCGEALELRSAGIAAHARRASRACSATRESGSGSWHGSDELERAASSGGGEQPVPPLLLYRALGFDSMSPLLHSQRY</sequence>
<dbReference type="Proteomes" id="UP001732700">
    <property type="component" value="Chromosome 1D"/>
</dbReference>
<reference evidence="1" key="2">
    <citation type="submission" date="2025-09" db="UniProtKB">
        <authorList>
            <consortium name="EnsemblPlants"/>
        </authorList>
    </citation>
    <scope>IDENTIFICATION</scope>
</reference>
<dbReference type="EnsemblPlants" id="AVESA.00010b.r2.1DG0167350.1">
    <property type="protein sequence ID" value="AVESA.00010b.r2.1DG0167350.1.CDS"/>
    <property type="gene ID" value="AVESA.00010b.r2.1DG0167350"/>
</dbReference>
<accession>A0ACD5U285</accession>
<keyword evidence="2" id="KW-1185">Reference proteome</keyword>